<organism evidence="1 2">
    <name type="scientific">Sagittula marina</name>
    <dbReference type="NCBI Taxonomy" id="943940"/>
    <lineage>
        <taxon>Bacteria</taxon>
        <taxon>Pseudomonadati</taxon>
        <taxon>Pseudomonadota</taxon>
        <taxon>Alphaproteobacteria</taxon>
        <taxon>Rhodobacterales</taxon>
        <taxon>Roseobacteraceae</taxon>
        <taxon>Sagittula</taxon>
    </lineage>
</organism>
<dbReference type="EMBL" id="JACIEJ010000009">
    <property type="protein sequence ID" value="MBB3987260.1"/>
    <property type="molecule type" value="Genomic_DNA"/>
</dbReference>
<evidence type="ECO:0000313" key="1">
    <source>
        <dbReference type="EMBL" id="MBB3987260.1"/>
    </source>
</evidence>
<comment type="caution">
    <text evidence="1">The sequence shown here is derived from an EMBL/GenBank/DDBJ whole genome shotgun (WGS) entry which is preliminary data.</text>
</comment>
<sequence>MTTAGSVQPRAELLVCIKCRCGQDLPADARRPGQMLFDEIASRPCPEGLTVTPVECLQNCDHGCTIALRGGDARWTYVFGRVDPEVHPDMILDGAAQYHESAEGIIPWRQRPEHFKRNCIARIPPVSMPEDA</sequence>
<protein>
    <submittedName>
        <fullName evidence="1">Putative metal-binding protein</fullName>
    </submittedName>
</protein>
<keyword evidence="2" id="KW-1185">Reference proteome</keyword>
<dbReference type="Proteomes" id="UP000541426">
    <property type="component" value="Unassembled WGS sequence"/>
</dbReference>
<dbReference type="AlphaFoldDB" id="A0A7W6GTN0"/>
<dbReference type="CDD" id="cd02980">
    <property type="entry name" value="TRX_Fd_family"/>
    <property type="match status" value="1"/>
</dbReference>
<dbReference type="InterPro" id="IPR036249">
    <property type="entry name" value="Thioredoxin-like_sf"/>
</dbReference>
<reference evidence="1 2" key="1">
    <citation type="submission" date="2020-08" db="EMBL/GenBank/DDBJ databases">
        <title>Genomic Encyclopedia of Type Strains, Phase IV (KMG-IV): sequencing the most valuable type-strain genomes for metagenomic binning, comparative biology and taxonomic classification.</title>
        <authorList>
            <person name="Goeker M."/>
        </authorList>
    </citation>
    <scope>NUCLEOTIDE SEQUENCE [LARGE SCALE GENOMIC DNA]</scope>
    <source>
        <strain evidence="1 2">DSM 102235</strain>
    </source>
</reference>
<name>A0A7W6GTN0_9RHOB</name>
<dbReference type="Pfam" id="PF07845">
    <property type="entry name" value="DUF1636"/>
    <property type="match status" value="1"/>
</dbReference>
<dbReference type="SUPFAM" id="SSF52833">
    <property type="entry name" value="Thioredoxin-like"/>
    <property type="match status" value="1"/>
</dbReference>
<evidence type="ECO:0000313" key="2">
    <source>
        <dbReference type="Proteomes" id="UP000541426"/>
    </source>
</evidence>
<dbReference type="InterPro" id="IPR012863">
    <property type="entry name" value="DUF1636"/>
</dbReference>
<proteinExistence type="predicted"/>
<dbReference type="RefSeq" id="WP_183968265.1">
    <property type="nucleotide sequence ID" value="NZ_BAABBZ010000058.1"/>
</dbReference>
<gene>
    <name evidence="1" type="ORF">GGQ68_003606</name>
</gene>
<accession>A0A7W6GTN0</accession>